<feature type="transmembrane region" description="Helical" evidence="1">
    <location>
        <begin position="91"/>
        <end position="115"/>
    </location>
</feature>
<keyword evidence="1" id="KW-0472">Membrane</keyword>
<sequence>MMVGLYYGWKIKNEKNRFLVTELVKKLESAREENPRRYDKSTCGSGTGRIRIAQMDLFTATKGFRDTASVDPHDGFPGDLPDFLRPMLRVLAFPAVLIAIVFGNTSLISVFNFLYSTRWWIFQASSSRMWMWGWVDGQRNDKLGETIAHRAYDSRVIWRGLRRSSHSHAVSHPRDDTLPTVPACELDLSRTFSRNEVPSSTMEPRFGRSDLCPQTVASASIRLRALMGFGQDGVEEPS</sequence>
<name>A0A4Y7PRE8_9AGAM</name>
<reference evidence="2 3" key="1">
    <citation type="submission" date="2018-06" db="EMBL/GenBank/DDBJ databases">
        <title>A transcriptomic atlas of mushroom development highlights an independent origin of complex multicellularity.</title>
        <authorList>
            <consortium name="DOE Joint Genome Institute"/>
            <person name="Krizsan K."/>
            <person name="Almasi E."/>
            <person name="Merenyi Z."/>
            <person name="Sahu N."/>
            <person name="Viragh M."/>
            <person name="Koszo T."/>
            <person name="Mondo S."/>
            <person name="Kiss B."/>
            <person name="Balint B."/>
            <person name="Kues U."/>
            <person name="Barry K."/>
            <person name="Hegedus J.C."/>
            <person name="Henrissat B."/>
            <person name="Johnson J."/>
            <person name="Lipzen A."/>
            <person name="Ohm R."/>
            <person name="Nagy I."/>
            <person name="Pangilinan J."/>
            <person name="Yan J."/>
            <person name="Xiong Y."/>
            <person name="Grigoriev I.V."/>
            <person name="Hibbett D.S."/>
            <person name="Nagy L.G."/>
        </authorList>
    </citation>
    <scope>NUCLEOTIDE SEQUENCE [LARGE SCALE GENOMIC DNA]</scope>
    <source>
        <strain evidence="2 3">SZMC22713</strain>
    </source>
</reference>
<protein>
    <submittedName>
        <fullName evidence="2">Uncharacterized protein</fullName>
    </submittedName>
</protein>
<evidence type="ECO:0000313" key="3">
    <source>
        <dbReference type="Proteomes" id="UP000294933"/>
    </source>
</evidence>
<dbReference type="AlphaFoldDB" id="A0A4Y7PRE8"/>
<evidence type="ECO:0000256" key="1">
    <source>
        <dbReference type="SAM" id="Phobius"/>
    </source>
</evidence>
<keyword evidence="1" id="KW-0812">Transmembrane</keyword>
<proteinExistence type="predicted"/>
<organism evidence="2 3">
    <name type="scientific">Rickenella mellea</name>
    <dbReference type="NCBI Taxonomy" id="50990"/>
    <lineage>
        <taxon>Eukaryota</taxon>
        <taxon>Fungi</taxon>
        <taxon>Dikarya</taxon>
        <taxon>Basidiomycota</taxon>
        <taxon>Agaricomycotina</taxon>
        <taxon>Agaricomycetes</taxon>
        <taxon>Hymenochaetales</taxon>
        <taxon>Rickenellaceae</taxon>
        <taxon>Rickenella</taxon>
    </lineage>
</organism>
<keyword evidence="1" id="KW-1133">Transmembrane helix</keyword>
<dbReference type="Proteomes" id="UP000294933">
    <property type="component" value="Unassembled WGS sequence"/>
</dbReference>
<keyword evidence="3" id="KW-1185">Reference proteome</keyword>
<gene>
    <name evidence="2" type="ORF">BD410DRAFT_551552</name>
</gene>
<accession>A0A4Y7PRE8</accession>
<dbReference type="VEuPathDB" id="FungiDB:BD410DRAFT_551552"/>
<evidence type="ECO:0000313" key="2">
    <source>
        <dbReference type="EMBL" id="TDL17422.1"/>
    </source>
</evidence>
<dbReference type="EMBL" id="ML170222">
    <property type="protein sequence ID" value="TDL17422.1"/>
    <property type="molecule type" value="Genomic_DNA"/>
</dbReference>